<evidence type="ECO:0000313" key="12">
    <source>
        <dbReference type="Proteomes" id="UP000680279"/>
    </source>
</evidence>
<dbReference type="Gene3D" id="3.60.90.10">
    <property type="entry name" value="S-adenosylmethionine decarboxylase"/>
    <property type="match status" value="1"/>
</dbReference>
<keyword evidence="2 10" id="KW-0210">Decarboxylase</keyword>
<dbReference type="EMBL" id="BOQT01000004">
    <property type="protein sequence ID" value="GIN20351.1"/>
    <property type="molecule type" value="Genomic_DNA"/>
</dbReference>
<evidence type="ECO:0000256" key="4">
    <source>
        <dbReference type="ARBA" id="ARBA00023066"/>
    </source>
</evidence>
<dbReference type="Pfam" id="PF02675">
    <property type="entry name" value="AdoMet_dc"/>
    <property type="match status" value="1"/>
</dbReference>
<evidence type="ECO:0000256" key="9">
    <source>
        <dbReference type="ARBA" id="ARBA00023317"/>
    </source>
</evidence>
<keyword evidence="9 10" id="KW-0670">Pyruvate</keyword>
<dbReference type="PANTHER" id="PTHR33866:SF2">
    <property type="entry name" value="S-ADENOSYLMETHIONINE DECARBOXYLASE PROENZYME"/>
    <property type="match status" value="1"/>
</dbReference>
<dbReference type="InterPro" id="IPR017716">
    <property type="entry name" value="S-AdoMet_deCOase_pro-enz"/>
</dbReference>
<dbReference type="InterPro" id="IPR016067">
    <property type="entry name" value="S-AdoMet_deCO2ase_core"/>
</dbReference>
<evidence type="ECO:0000256" key="1">
    <source>
        <dbReference type="ARBA" id="ARBA00022691"/>
    </source>
</evidence>
<dbReference type="EC" id="4.1.1.50" evidence="10"/>
<reference evidence="11 12" key="1">
    <citation type="submission" date="2021-03" db="EMBL/GenBank/DDBJ databases">
        <title>Antimicrobial resistance genes in bacteria isolated from Japanese honey, and their potential for conferring macrolide and lincosamide resistance in the American foulbrood pathogen Paenibacillus larvae.</title>
        <authorList>
            <person name="Okamoto M."/>
            <person name="Kumagai M."/>
            <person name="Kanamori H."/>
            <person name="Takamatsu D."/>
        </authorList>
    </citation>
    <scope>NUCLEOTIDE SEQUENCE [LARGE SCALE GENOMIC DNA]</scope>
    <source>
        <strain evidence="11 12">J1TS3</strain>
    </source>
</reference>
<evidence type="ECO:0000256" key="2">
    <source>
        <dbReference type="ARBA" id="ARBA00022793"/>
    </source>
</evidence>
<feature type="active site" description="Proton donor; for catalytic activity" evidence="10">
    <location>
        <position position="85"/>
    </location>
</feature>
<gene>
    <name evidence="11" type="primary">speD</name>
    <name evidence="10" type="synonym">speH</name>
    <name evidence="11" type="ORF">J1TS3_14850</name>
</gene>
<comment type="function">
    <text evidence="10">Catalyzes the decarboxylation of S-adenosylmethionine to S-adenosylmethioninamine (dcAdoMet), the propylamine donor required for the synthesis of the polyamines spermine and spermidine from the diamine putrescine.</text>
</comment>
<sequence length="140" mass="15434">MEYTTEGIHITADLWGIESSIIENNLLLIDLAKIAAKISGATIVSVQFKEFQPMGMTVVILLSESHLSIHSYPEKSFIAVDCYTCGGKVDPEAAINNLISRLNPIKVYVRKLKRGTGSICDMPIKSNNFNGSTLSRHTYD</sequence>
<evidence type="ECO:0000256" key="6">
    <source>
        <dbReference type="ARBA" id="ARBA00023145"/>
    </source>
</evidence>
<protein>
    <recommendedName>
        <fullName evidence="10">S-adenosylmethionine decarboxylase proenzyme</fullName>
        <shortName evidence="10">AdoMetDC</shortName>
        <shortName evidence="10">SAMDC</shortName>
        <ecNumber evidence="10">4.1.1.50</ecNumber>
    </recommendedName>
    <component>
        <recommendedName>
            <fullName evidence="10">S-adenosylmethionine decarboxylase beta chain</fullName>
        </recommendedName>
    </component>
    <component>
        <recommendedName>
            <fullName evidence="10">S-adenosylmethionine decarboxylase alpha chain</fullName>
        </recommendedName>
    </component>
</protein>
<comment type="caution">
    <text evidence="11">The sequence shown here is derived from an EMBL/GenBank/DDBJ whole genome shotgun (WGS) entry which is preliminary data.</text>
</comment>
<organism evidence="11 12">
    <name type="scientific">Siminovitchia fordii</name>
    <dbReference type="NCBI Taxonomy" id="254759"/>
    <lineage>
        <taxon>Bacteria</taxon>
        <taxon>Bacillati</taxon>
        <taxon>Bacillota</taxon>
        <taxon>Bacilli</taxon>
        <taxon>Bacillales</taxon>
        <taxon>Bacillaceae</taxon>
        <taxon>Siminovitchia</taxon>
    </lineage>
</organism>
<keyword evidence="12" id="KW-1185">Reference proteome</keyword>
<proteinExistence type="inferred from homology"/>
<keyword evidence="7 10" id="KW-0456">Lyase</keyword>
<feature type="chain" id="PRO_5044917986" description="S-adenosylmethionine decarboxylase beta chain" evidence="10">
    <location>
        <begin position="1"/>
        <end position="64"/>
    </location>
</feature>
<dbReference type="RefSeq" id="WP_212962535.1">
    <property type="nucleotide sequence ID" value="NZ_BOQT01000004.1"/>
</dbReference>
<keyword evidence="8 10" id="KW-0704">Schiff base</keyword>
<feature type="active site" description="Schiff-base intermediate with substrate; via pyruvic acid" evidence="10">
    <location>
        <position position="65"/>
    </location>
</feature>
<dbReference type="InterPro" id="IPR003826">
    <property type="entry name" value="AdoMetDC_fam_prok"/>
</dbReference>
<dbReference type="SUPFAM" id="SSF56276">
    <property type="entry name" value="S-adenosylmethionine decarboxylase"/>
    <property type="match status" value="1"/>
</dbReference>
<keyword evidence="6 10" id="KW-0865">Zymogen</keyword>
<comment type="PTM">
    <text evidence="10">Is synthesized initially as an inactive proenzyme. Formation of the active enzyme involves a self-maturation process in which the active site pyruvoyl group is generated from an internal serine residue via an autocatalytic post-translational modification. Two non-identical subunits are generated from the proenzyme in this reaction, and the pyruvate is formed at the N-terminus of the alpha chain, which is derived from the carboxyl end of the proenzyme. The post-translation cleavage follows an unusual pathway, termed non-hydrolytic serinolysis, in which the side chain hydroxyl group of the serine supplies its oxygen atom to form the C-terminus of the beta chain, while the remainder of the serine residue undergoes an oxidative deamination to produce ammonia and the pyruvoyl group blocking the N-terminus of the alpha chain.</text>
</comment>
<dbReference type="NCBIfam" id="TIGR03330">
    <property type="entry name" value="SAM_DCase_Bsu"/>
    <property type="match status" value="1"/>
</dbReference>
<feature type="site" description="Cleavage (non-hydrolytic); by autolysis" evidence="10">
    <location>
        <begin position="64"/>
        <end position="65"/>
    </location>
</feature>
<evidence type="ECO:0000313" key="11">
    <source>
        <dbReference type="EMBL" id="GIN20351.1"/>
    </source>
</evidence>
<evidence type="ECO:0000256" key="7">
    <source>
        <dbReference type="ARBA" id="ARBA00023239"/>
    </source>
</evidence>
<evidence type="ECO:0000256" key="3">
    <source>
        <dbReference type="ARBA" id="ARBA00022813"/>
    </source>
</evidence>
<accession>A0ABQ4K3Z2</accession>
<evidence type="ECO:0000256" key="10">
    <source>
        <dbReference type="HAMAP-Rule" id="MF_00464"/>
    </source>
</evidence>
<evidence type="ECO:0000256" key="5">
    <source>
        <dbReference type="ARBA" id="ARBA00023115"/>
    </source>
</evidence>
<feature type="active site" description="Proton acceptor; for processing activity" evidence="10">
    <location>
        <position position="70"/>
    </location>
</feature>
<keyword evidence="1 10" id="KW-0949">S-adenosyl-L-methionine</keyword>
<keyword evidence="3 10" id="KW-0068">Autocatalytic cleavage</keyword>
<feature type="chain" id="PRO_5044917985" description="S-adenosylmethionine decarboxylase alpha chain" evidence="10">
    <location>
        <begin position="65"/>
        <end position="140"/>
    </location>
</feature>
<name>A0ABQ4K3Z2_9BACI</name>
<comment type="catalytic activity">
    <reaction evidence="10">
        <text>S-adenosyl-L-methionine + H(+) = S-adenosyl 3-(methylsulfanyl)propylamine + CO2</text>
        <dbReference type="Rhea" id="RHEA:15981"/>
        <dbReference type="ChEBI" id="CHEBI:15378"/>
        <dbReference type="ChEBI" id="CHEBI:16526"/>
        <dbReference type="ChEBI" id="CHEBI:57443"/>
        <dbReference type="ChEBI" id="CHEBI:59789"/>
        <dbReference type="EC" id="4.1.1.50"/>
    </reaction>
</comment>
<dbReference type="HAMAP" id="MF_00464">
    <property type="entry name" value="AdoMetDC_1"/>
    <property type="match status" value="1"/>
</dbReference>
<comment type="subunit">
    <text evidence="10">Heterotetramer of two alpha and two beta chains arranged as a dimer of alpha/beta heterodimers.</text>
</comment>
<keyword evidence="5 10" id="KW-0620">Polyamine biosynthesis</keyword>
<comment type="similarity">
    <text evidence="10">Belongs to the prokaryotic AdoMetDC family. Type 1 subfamily.</text>
</comment>
<dbReference type="Proteomes" id="UP000680279">
    <property type="component" value="Unassembled WGS sequence"/>
</dbReference>
<comment type="pathway">
    <text evidence="10">Amine and polyamine biosynthesis; S-adenosylmethioninamine biosynthesis; S-adenosylmethioninamine from S-adenosyl-L-methionine: step 1/1.</text>
</comment>
<dbReference type="PANTHER" id="PTHR33866">
    <property type="entry name" value="S-ADENOSYLMETHIONINE DECARBOXYLASE PROENZYME"/>
    <property type="match status" value="1"/>
</dbReference>
<keyword evidence="4 10" id="KW-0745">Spermidine biosynthesis</keyword>
<evidence type="ECO:0000256" key="8">
    <source>
        <dbReference type="ARBA" id="ARBA00023270"/>
    </source>
</evidence>
<feature type="modified residue" description="Pyruvic acid (Ser); by autocatalysis" evidence="10">
    <location>
        <position position="65"/>
    </location>
</feature>
<comment type="cofactor">
    <cofactor evidence="10">
        <name>pyruvate</name>
        <dbReference type="ChEBI" id="CHEBI:15361"/>
    </cofactor>
    <text evidence="10">Binds 1 pyruvoyl group covalently per subunit.</text>
</comment>